<keyword evidence="1" id="KW-1133">Transmembrane helix</keyword>
<dbReference type="Proteomes" id="UP000648984">
    <property type="component" value="Unassembled WGS sequence"/>
</dbReference>
<evidence type="ECO:0000313" key="3">
    <source>
        <dbReference type="Proteomes" id="UP000648984"/>
    </source>
</evidence>
<protein>
    <submittedName>
        <fullName evidence="2">Uncharacterized protein</fullName>
    </submittedName>
</protein>
<feature type="non-terminal residue" evidence="2">
    <location>
        <position position="176"/>
    </location>
</feature>
<gene>
    <name evidence="2" type="ORF">GPA25_20575</name>
</gene>
<evidence type="ECO:0000313" key="2">
    <source>
        <dbReference type="EMBL" id="NMG77153.1"/>
    </source>
</evidence>
<comment type="caution">
    <text evidence="2">The sequence shown here is derived from an EMBL/GenBank/DDBJ whole genome shotgun (WGS) entry which is preliminary data.</text>
</comment>
<keyword evidence="1" id="KW-0812">Transmembrane</keyword>
<feature type="transmembrane region" description="Helical" evidence="1">
    <location>
        <begin position="26"/>
        <end position="46"/>
    </location>
</feature>
<keyword evidence="3" id="KW-1185">Reference proteome</keyword>
<evidence type="ECO:0000256" key="1">
    <source>
        <dbReference type="SAM" id="Phobius"/>
    </source>
</evidence>
<proteinExistence type="predicted"/>
<keyword evidence="1" id="KW-0472">Membrane</keyword>
<name>A0ABX1QFD1_9RHOO</name>
<accession>A0ABX1QFD1</accession>
<dbReference type="RefSeq" id="WP_169262285.1">
    <property type="nucleotide sequence ID" value="NZ_WTVQ01000051.1"/>
</dbReference>
<organism evidence="2 3">
    <name type="scientific">Aromatoleum diolicum</name>
    <dbReference type="NCBI Taxonomy" id="75796"/>
    <lineage>
        <taxon>Bacteria</taxon>
        <taxon>Pseudomonadati</taxon>
        <taxon>Pseudomonadota</taxon>
        <taxon>Betaproteobacteria</taxon>
        <taxon>Rhodocyclales</taxon>
        <taxon>Rhodocyclaceae</taxon>
        <taxon>Aromatoleum</taxon>
    </lineage>
</organism>
<reference evidence="2 3" key="1">
    <citation type="submission" date="2019-12" db="EMBL/GenBank/DDBJ databases">
        <title>Comparative genomics gives insights into the taxonomy of the Azoarcus-Aromatoleum group and reveals separate origins of nif in the plant-associated Azoarcus and non-plant-associated Aromatoleum sub-groups.</title>
        <authorList>
            <person name="Lafos M."/>
            <person name="Maluk M."/>
            <person name="Batista M."/>
            <person name="Junghare M."/>
            <person name="Carmona M."/>
            <person name="Faoro H."/>
            <person name="Cruz L.M."/>
            <person name="Battistoni F."/>
            <person name="De Souza E."/>
            <person name="Pedrosa F."/>
            <person name="Chen W.-M."/>
            <person name="Poole P.S."/>
            <person name="Dixon R.A."/>
            <person name="James E.K."/>
        </authorList>
    </citation>
    <scope>NUCLEOTIDE SEQUENCE [LARGE SCALE GENOMIC DNA]</scope>
    <source>
        <strain evidence="2 3">22Lin</strain>
    </source>
</reference>
<dbReference type="EMBL" id="WTVQ01000051">
    <property type="protein sequence ID" value="NMG77153.1"/>
    <property type="molecule type" value="Genomic_DNA"/>
</dbReference>
<sequence length="176" mass="19430">MARKPPIEERRIILANDQRRRYGARLVFRVLHALHIGALANVTFFLPDGTYGRIRPRNSRSSEFGVAYELDVEAFPSAAEAEQAGMRAAQALLLTAINLDFGIRLDYTGHEPPTVFDRTVSTGMVMSGEGIGSWPRPCKNGRGCARNRSFRRPAAEANEFEGGKSAQLSFKKAFSG</sequence>